<feature type="region of interest" description="Disordered" evidence="2">
    <location>
        <begin position="1"/>
        <end position="24"/>
    </location>
</feature>
<organism evidence="4 5">
    <name type="scientific">Dyadobacter psychrophilus</name>
    <dbReference type="NCBI Taxonomy" id="651661"/>
    <lineage>
        <taxon>Bacteria</taxon>
        <taxon>Pseudomonadati</taxon>
        <taxon>Bacteroidota</taxon>
        <taxon>Cytophagia</taxon>
        <taxon>Cytophagales</taxon>
        <taxon>Spirosomataceae</taxon>
        <taxon>Dyadobacter</taxon>
    </lineage>
</organism>
<evidence type="ECO:0000256" key="1">
    <source>
        <dbReference type="ARBA" id="ARBA00023267"/>
    </source>
</evidence>
<evidence type="ECO:0000256" key="2">
    <source>
        <dbReference type="SAM" id="MobiDB-lite"/>
    </source>
</evidence>
<feature type="domain" description="Lipoyl-binding" evidence="3">
    <location>
        <begin position="109"/>
        <end position="178"/>
    </location>
</feature>
<gene>
    <name evidence="4" type="ORF">SAMN05660293_03501</name>
</gene>
<evidence type="ECO:0000259" key="3">
    <source>
        <dbReference type="PROSITE" id="PS50968"/>
    </source>
</evidence>
<reference evidence="5" key="1">
    <citation type="submission" date="2017-02" db="EMBL/GenBank/DDBJ databases">
        <authorList>
            <person name="Varghese N."/>
            <person name="Submissions S."/>
        </authorList>
    </citation>
    <scope>NUCLEOTIDE SEQUENCE [LARGE SCALE GENOMIC DNA]</scope>
    <source>
        <strain evidence="5">DSM 22270</strain>
    </source>
</reference>
<keyword evidence="5" id="KW-1185">Reference proteome</keyword>
<dbReference type="EMBL" id="FUZA01000004">
    <property type="protein sequence ID" value="SKC00308.1"/>
    <property type="molecule type" value="Genomic_DNA"/>
</dbReference>
<dbReference type="InterPro" id="IPR011053">
    <property type="entry name" value="Single_hybrid_motif"/>
</dbReference>
<sequence>MLKIAVSDSPATENDDHKSADNGFEIDNEKNNLSISGQLFDGDVVPVGTNQFHAIWENKSYNIEVLDHNVAEKTFHLLINGQHFYTKAKDELDLLLEGMGLQNSASTKINNVKAPMPGLIQSVAVSEGDTINKGDTLLVLVAMKMENTIKSSGNGVVKTLKVAAGEIVEKNQVLLEFQ</sequence>
<proteinExistence type="predicted"/>
<name>A0A1T5FVW2_9BACT</name>
<dbReference type="FunFam" id="2.40.50.100:FF:000003">
    <property type="entry name" value="Acetyl-CoA carboxylase biotin carboxyl carrier protein"/>
    <property type="match status" value="1"/>
</dbReference>
<dbReference type="STRING" id="651661.SAMN05660293_03501"/>
<dbReference type="SUPFAM" id="SSF51230">
    <property type="entry name" value="Single hybrid motif"/>
    <property type="match status" value="1"/>
</dbReference>
<dbReference type="InterPro" id="IPR001882">
    <property type="entry name" value="Biotin_BS"/>
</dbReference>
<dbReference type="PROSITE" id="PS50968">
    <property type="entry name" value="BIOTINYL_LIPOYL"/>
    <property type="match status" value="1"/>
</dbReference>
<protein>
    <submittedName>
        <fullName evidence="4">Biotin-requiring enzyme</fullName>
    </submittedName>
</protein>
<dbReference type="InterPro" id="IPR000089">
    <property type="entry name" value="Biotin_lipoyl"/>
</dbReference>
<evidence type="ECO:0000313" key="4">
    <source>
        <dbReference type="EMBL" id="SKC00308.1"/>
    </source>
</evidence>
<dbReference type="Pfam" id="PF00364">
    <property type="entry name" value="Biotin_lipoyl"/>
    <property type="match status" value="1"/>
</dbReference>
<dbReference type="OrthoDB" id="9812676at2"/>
<keyword evidence="1" id="KW-0092">Biotin</keyword>
<dbReference type="PANTHER" id="PTHR45266:SF3">
    <property type="entry name" value="OXALOACETATE DECARBOXYLASE ALPHA CHAIN"/>
    <property type="match status" value="1"/>
</dbReference>
<dbReference type="Proteomes" id="UP000190897">
    <property type="component" value="Unassembled WGS sequence"/>
</dbReference>
<evidence type="ECO:0000313" key="5">
    <source>
        <dbReference type="Proteomes" id="UP000190897"/>
    </source>
</evidence>
<accession>A0A1T5FVW2</accession>
<dbReference type="InterPro" id="IPR050709">
    <property type="entry name" value="Biotin_Carboxyl_Carrier/Decarb"/>
</dbReference>
<dbReference type="CDD" id="cd06850">
    <property type="entry name" value="biotinyl_domain"/>
    <property type="match status" value="1"/>
</dbReference>
<dbReference type="RefSeq" id="WP_082216004.1">
    <property type="nucleotide sequence ID" value="NZ_FUZA01000004.1"/>
</dbReference>
<dbReference type="AlphaFoldDB" id="A0A1T5FVW2"/>
<dbReference type="PANTHER" id="PTHR45266">
    <property type="entry name" value="OXALOACETATE DECARBOXYLASE ALPHA CHAIN"/>
    <property type="match status" value="1"/>
</dbReference>
<dbReference type="Gene3D" id="2.40.50.100">
    <property type="match status" value="1"/>
</dbReference>
<dbReference type="PROSITE" id="PS00188">
    <property type="entry name" value="BIOTIN"/>
    <property type="match status" value="1"/>
</dbReference>